<comment type="similarity">
    <text evidence="1">Belongs to the ABC transporter superfamily.</text>
</comment>
<dbReference type="SUPFAM" id="SSF52540">
    <property type="entry name" value="P-loop containing nucleoside triphosphate hydrolases"/>
    <property type="match status" value="1"/>
</dbReference>
<evidence type="ECO:0000259" key="5">
    <source>
        <dbReference type="PROSITE" id="PS50893"/>
    </source>
</evidence>
<evidence type="ECO:0000256" key="4">
    <source>
        <dbReference type="ARBA" id="ARBA00022840"/>
    </source>
</evidence>
<gene>
    <name evidence="6" type="ORF">ENX07_00695</name>
</gene>
<dbReference type="InterPro" id="IPR003439">
    <property type="entry name" value="ABC_transporter-like_ATP-bd"/>
</dbReference>
<dbReference type="InterPro" id="IPR017911">
    <property type="entry name" value="MacB-like_ATP-bd"/>
</dbReference>
<dbReference type="CDD" id="cd03255">
    <property type="entry name" value="ABC_MJ0796_LolCDE_FtsE"/>
    <property type="match status" value="1"/>
</dbReference>
<feature type="domain" description="ABC transporter" evidence="5">
    <location>
        <begin position="5"/>
        <end position="221"/>
    </location>
</feature>
<dbReference type="SMART" id="SM00382">
    <property type="entry name" value="AAA"/>
    <property type="match status" value="1"/>
</dbReference>
<dbReference type="EMBL" id="DTMQ01000009">
    <property type="protein sequence ID" value="HGE98580.1"/>
    <property type="molecule type" value="Genomic_DNA"/>
</dbReference>
<accession>A0A7C3Z0W0</accession>
<dbReference type="PROSITE" id="PS50893">
    <property type="entry name" value="ABC_TRANSPORTER_2"/>
    <property type="match status" value="1"/>
</dbReference>
<dbReference type="InterPro" id="IPR027417">
    <property type="entry name" value="P-loop_NTPase"/>
</dbReference>
<comment type="caution">
    <text evidence="6">The sequence shown here is derived from an EMBL/GenBank/DDBJ whole genome shotgun (WGS) entry which is preliminary data.</text>
</comment>
<dbReference type="InterPro" id="IPR003593">
    <property type="entry name" value="AAA+_ATPase"/>
</dbReference>
<dbReference type="Gene3D" id="3.40.50.300">
    <property type="entry name" value="P-loop containing nucleotide triphosphate hydrolases"/>
    <property type="match status" value="1"/>
</dbReference>
<evidence type="ECO:0000313" key="6">
    <source>
        <dbReference type="EMBL" id="HGE98580.1"/>
    </source>
</evidence>
<dbReference type="GO" id="GO:0016887">
    <property type="term" value="F:ATP hydrolysis activity"/>
    <property type="evidence" value="ECO:0007669"/>
    <property type="project" value="InterPro"/>
</dbReference>
<reference evidence="6" key="1">
    <citation type="journal article" date="2020" name="mSystems">
        <title>Genome- and Community-Level Interaction Insights into Carbon Utilization and Element Cycling Functions of Hydrothermarchaeota in Hydrothermal Sediment.</title>
        <authorList>
            <person name="Zhou Z."/>
            <person name="Liu Y."/>
            <person name="Xu W."/>
            <person name="Pan J."/>
            <person name="Luo Z.H."/>
            <person name="Li M."/>
        </authorList>
    </citation>
    <scope>NUCLEOTIDE SEQUENCE [LARGE SCALE GENOMIC DNA]</scope>
    <source>
        <strain evidence="6">SpSt-906</strain>
    </source>
</reference>
<dbReference type="PANTHER" id="PTHR42798">
    <property type="entry name" value="LIPOPROTEIN-RELEASING SYSTEM ATP-BINDING PROTEIN LOLD"/>
    <property type="match status" value="1"/>
</dbReference>
<dbReference type="FunFam" id="3.40.50.300:FF:000032">
    <property type="entry name" value="Export ABC transporter ATP-binding protein"/>
    <property type="match status" value="1"/>
</dbReference>
<dbReference type="GO" id="GO:0005524">
    <property type="term" value="F:ATP binding"/>
    <property type="evidence" value="ECO:0007669"/>
    <property type="project" value="UniProtKB-KW"/>
</dbReference>
<keyword evidence="3" id="KW-0547">Nucleotide-binding</keyword>
<keyword evidence="2" id="KW-0813">Transport</keyword>
<protein>
    <submittedName>
        <fullName evidence="6">ABC transporter ATP-binding protein</fullName>
    </submittedName>
</protein>
<sequence length="221" mass="24737">MNEILVLEDIRKVFINGSEKIEVLKGVNLNVNKGDTISIIGPSGSGKSTLLHIIGGLEHPTSGDVIFKGKKIYENGEKEISDYRNKSIGFVFQFHHLLSDFTLLENVMLPLLISDYDFSKAREKAINIIEMLGLSHRLNHKPNQLSGGERQRTAIARAIINEPEIILFDEPTGNLDEKNAEIVIDVIKNLKGTMIIVSHNERLAKITKNVYIIKKGVLEKI</sequence>
<dbReference type="GO" id="GO:0022857">
    <property type="term" value="F:transmembrane transporter activity"/>
    <property type="evidence" value="ECO:0007669"/>
    <property type="project" value="UniProtKB-ARBA"/>
</dbReference>
<organism evidence="6">
    <name type="scientific">candidate division WOR-3 bacterium</name>
    <dbReference type="NCBI Taxonomy" id="2052148"/>
    <lineage>
        <taxon>Bacteria</taxon>
        <taxon>Bacteria division WOR-3</taxon>
    </lineage>
</organism>
<keyword evidence="4 6" id="KW-0067">ATP-binding</keyword>
<proteinExistence type="inferred from homology"/>
<dbReference type="Pfam" id="PF00005">
    <property type="entry name" value="ABC_tran"/>
    <property type="match status" value="1"/>
</dbReference>
<dbReference type="GO" id="GO:0098796">
    <property type="term" value="C:membrane protein complex"/>
    <property type="evidence" value="ECO:0007669"/>
    <property type="project" value="UniProtKB-ARBA"/>
</dbReference>
<evidence type="ECO:0000256" key="2">
    <source>
        <dbReference type="ARBA" id="ARBA00022448"/>
    </source>
</evidence>
<evidence type="ECO:0000256" key="3">
    <source>
        <dbReference type="ARBA" id="ARBA00022741"/>
    </source>
</evidence>
<evidence type="ECO:0000256" key="1">
    <source>
        <dbReference type="ARBA" id="ARBA00005417"/>
    </source>
</evidence>
<dbReference type="PANTHER" id="PTHR42798:SF7">
    <property type="entry name" value="ALPHA-D-RIBOSE 1-METHYLPHOSPHONATE 5-TRIPHOSPHATE SYNTHASE SUBUNIT PHNL"/>
    <property type="match status" value="1"/>
</dbReference>
<dbReference type="AlphaFoldDB" id="A0A7C3Z0W0"/>
<name>A0A7C3Z0W0_UNCW3</name>